<dbReference type="EMBL" id="JAQIZT010000018">
    <property type="protein sequence ID" value="KAJ6958586.1"/>
    <property type="molecule type" value="Genomic_DNA"/>
</dbReference>
<name>A0AAD6PRG5_9ROSI</name>
<keyword evidence="3" id="KW-1185">Reference proteome</keyword>
<evidence type="ECO:0000313" key="3">
    <source>
        <dbReference type="Proteomes" id="UP001164929"/>
    </source>
</evidence>
<protein>
    <submittedName>
        <fullName evidence="2">Uncharacterized protein</fullName>
    </submittedName>
</protein>
<feature type="compositionally biased region" description="Basic and acidic residues" evidence="1">
    <location>
        <begin position="1"/>
        <end position="10"/>
    </location>
</feature>
<gene>
    <name evidence="2" type="ORF">NC653_040288</name>
</gene>
<accession>A0AAD6PRG5</accession>
<evidence type="ECO:0000313" key="2">
    <source>
        <dbReference type="EMBL" id="KAJ6958586.1"/>
    </source>
</evidence>
<feature type="region of interest" description="Disordered" evidence="1">
    <location>
        <begin position="1"/>
        <end position="27"/>
    </location>
</feature>
<dbReference type="Proteomes" id="UP001164929">
    <property type="component" value="Chromosome 18"/>
</dbReference>
<comment type="caution">
    <text evidence="2">The sequence shown here is derived from an EMBL/GenBank/DDBJ whole genome shotgun (WGS) entry which is preliminary data.</text>
</comment>
<organism evidence="2 3">
    <name type="scientific">Populus alba x Populus x berolinensis</name>
    <dbReference type="NCBI Taxonomy" id="444605"/>
    <lineage>
        <taxon>Eukaryota</taxon>
        <taxon>Viridiplantae</taxon>
        <taxon>Streptophyta</taxon>
        <taxon>Embryophyta</taxon>
        <taxon>Tracheophyta</taxon>
        <taxon>Spermatophyta</taxon>
        <taxon>Magnoliopsida</taxon>
        <taxon>eudicotyledons</taxon>
        <taxon>Gunneridae</taxon>
        <taxon>Pentapetalae</taxon>
        <taxon>rosids</taxon>
        <taxon>fabids</taxon>
        <taxon>Malpighiales</taxon>
        <taxon>Salicaceae</taxon>
        <taxon>Saliceae</taxon>
        <taxon>Populus</taxon>
    </lineage>
</organism>
<dbReference type="AlphaFoldDB" id="A0AAD6PRG5"/>
<evidence type="ECO:0000256" key="1">
    <source>
        <dbReference type="SAM" id="MobiDB-lite"/>
    </source>
</evidence>
<sequence length="60" mass="6733">MTKSLSHVDVDASYQTSHNGPQPEKRRRNKYEACSIMCVLSSPNVCSNSCGARNKFKRIT</sequence>
<reference evidence="2 3" key="1">
    <citation type="journal article" date="2023" name="Mol. Ecol. Resour.">
        <title>Chromosome-level genome assembly of a triploid poplar Populus alba 'Berolinensis'.</title>
        <authorList>
            <person name="Chen S."/>
            <person name="Yu Y."/>
            <person name="Wang X."/>
            <person name="Wang S."/>
            <person name="Zhang T."/>
            <person name="Zhou Y."/>
            <person name="He R."/>
            <person name="Meng N."/>
            <person name="Wang Y."/>
            <person name="Liu W."/>
            <person name="Liu Z."/>
            <person name="Liu J."/>
            <person name="Guo Q."/>
            <person name="Huang H."/>
            <person name="Sederoff R.R."/>
            <person name="Wang G."/>
            <person name="Qu G."/>
            <person name="Chen S."/>
        </authorList>
    </citation>
    <scope>NUCLEOTIDE SEQUENCE [LARGE SCALE GENOMIC DNA]</scope>
    <source>
        <strain evidence="2">SC-2020</strain>
    </source>
</reference>
<proteinExistence type="predicted"/>